<protein>
    <recommendedName>
        <fullName evidence="7">Mediator of RNA polymerase II transcription subunit 31</fullName>
    </recommendedName>
</protein>
<evidence type="ECO:0000313" key="9">
    <source>
        <dbReference type="EMBL" id="GJQ13078.1"/>
    </source>
</evidence>
<dbReference type="Gene3D" id="1.10.10.1340">
    <property type="entry name" value="Mediator of RNA polymerase II, submodule Med31 (Soh1)"/>
    <property type="match status" value="1"/>
</dbReference>
<organism evidence="9 10">
    <name type="scientific">Galdieria partita</name>
    <dbReference type="NCBI Taxonomy" id="83374"/>
    <lineage>
        <taxon>Eukaryota</taxon>
        <taxon>Rhodophyta</taxon>
        <taxon>Bangiophyceae</taxon>
        <taxon>Galdieriales</taxon>
        <taxon>Galdieriaceae</taxon>
        <taxon>Galdieria</taxon>
    </lineage>
</organism>
<dbReference type="Pfam" id="PF05669">
    <property type="entry name" value="Med31"/>
    <property type="match status" value="1"/>
</dbReference>
<dbReference type="EMBL" id="BQMJ01000039">
    <property type="protein sequence ID" value="GJQ13078.1"/>
    <property type="molecule type" value="Genomic_DNA"/>
</dbReference>
<accession>A0A9C7PY57</accession>
<evidence type="ECO:0000256" key="6">
    <source>
        <dbReference type="ARBA" id="ARBA00023242"/>
    </source>
</evidence>
<dbReference type="GO" id="GO:0003712">
    <property type="term" value="F:transcription coregulator activity"/>
    <property type="evidence" value="ECO:0007669"/>
    <property type="project" value="InterPro"/>
</dbReference>
<evidence type="ECO:0000256" key="2">
    <source>
        <dbReference type="ARBA" id="ARBA00006378"/>
    </source>
</evidence>
<dbReference type="InterPro" id="IPR038089">
    <property type="entry name" value="Med31_sf"/>
</dbReference>
<keyword evidence="4 7" id="KW-0010">Activator</keyword>
<evidence type="ECO:0000313" key="8">
    <source>
        <dbReference type="EMBL" id="GJQ10111.1"/>
    </source>
</evidence>
<sequence>MQLEQAPITEKERFELELEFLESIANPMYIHYLAQNGLLDDPAFQRFLNYLQYWQKTPYVLYVEFPHALAFLKLIQVESFRQAMKRQEFALMVYQQQGLHWQYYSE</sequence>
<dbReference type="InterPro" id="IPR008831">
    <property type="entry name" value="Mediator_Med31"/>
</dbReference>
<dbReference type="PANTHER" id="PTHR13186">
    <property type="entry name" value="MEDIATOR OF RNA POLYMERASE II TRANSCRIPTION SUBUNIT 31"/>
    <property type="match status" value="1"/>
</dbReference>
<evidence type="ECO:0000256" key="5">
    <source>
        <dbReference type="ARBA" id="ARBA00023163"/>
    </source>
</evidence>
<dbReference type="GO" id="GO:0006355">
    <property type="term" value="P:regulation of DNA-templated transcription"/>
    <property type="evidence" value="ECO:0007669"/>
    <property type="project" value="InterPro"/>
</dbReference>
<keyword evidence="10" id="KW-1185">Reference proteome</keyword>
<gene>
    <name evidence="8" type="ORF">GpartN1_g1902.t1</name>
    <name evidence="9" type="ORF">GpartN1_g4869.t1</name>
</gene>
<evidence type="ECO:0000256" key="3">
    <source>
        <dbReference type="ARBA" id="ARBA00023015"/>
    </source>
</evidence>
<keyword evidence="3 7" id="KW-0805">Transcription regulation</keyword>
<dbReference type="OrthoDB" id="10257739at2759"/>
<evidence type="ECO:0000256" key="7">
    <source>
        <dbReference type="RuleBase" id="RU364129"/>
    </source>
</evidence>
<reference evidence="9" key="1">
    <citation type="journal article" date="2022" name="Proc. Natl. Acad. Sci. U.S.A.">
        <title>Life cycle and functional genomics of the unicellular red alga Galdieria for elucidating algal and plant evolution and industrial use.</title>
        <authorList>
            <person name="Hirooka S."/>
            <person name="Itabashi T."/>
            <person name="Ichinose T.M."/>
            <person name="Onuma R."/>
            <person name="Fujiwara T."/>
            <person name="Yamashita S."/>
            <person name="Jong L.W."/>
            <person name="Tomita R."/>
            <person name="Iwane A.H."/>
            <person name="Miyagishima S.Y."/>
        </authorList>
    </citation>
    <scope>NUCLEOTIDE SEQUENCE</scope>
    <source>
        <strain evidence="9">NBRC 102759</strain>
    </source>
</reference>
<comment type="function">
    <text evidence="7">Component of the Mediator complex, a coactivator involved in the regulated transcription of nearly all RNA polymerase II-dependent genes. Mediator functions as a bridge to convey information from gene-specific regulatory proteins to the basal RNA polymerase II transcription machinery. Mediator is recruited to promoters by direct interactions with regulatory proteins and serves as a scaffold for the assembly of a functional preinitiation complex with RNA polymerase II and the general transcription factors.</text>
</comment>
<keyword evidence="6 7" id="KW-0539">Nucleus</keyword>
<evidence type="ECO:0000256" key="4">
    <source>
        <dbReference type="ARBA" id="ARBA00023159"/>
    </source>
</evidence>
<proteinExistence type="inferred from homology"/>
<dbReference type="GO" id="GO:0016592">
    <property type="term" value="C:mediator complex"/>
    <property type="evidence" value="ECO:0007669"/>
    <property type="project" value="InterPro"/>
</dbReference>
<comment type="similarity">
    <text evidence="2 7">Belongs to the Mediator complex subunit 31 family.</text>
</comment>
<comment type="subunit">
    <text evidence="7">Component of the Mediator complex.</text>
</comment>
<comment type="subcellular location">
    <subcellularLocation>
        <location evidence="1 7">Nucleus</location>
    </subcellularLocation>
</comment>
<evidence type="ECO:0000256" key="1">
    <source>
        <dbReference type="ARBA" id="ARBA00004123"/>
    </source>
</evidence>
<evidence type="ECO:0000313" key="10">
    <source>
        <dbReference type="Proteomes" id="UP001061958"/>
    </source>
</evidence>
<dbReference type="Proteomes" id="UP001061958">
    <property type="component" value="Unassembled WGS sequence"/>
</dbReference>
<name>A0A9C7PY57_9RHOD</name>
<reference evidence="9" key="2">
    <citation type="submission" date="2022-01" db="EMBL/GenBank/DDBJ databases">
        <authorList>
            <person name="Hirooka S."/>
            <person name="Miyagishima S.Y."/>
        </authorList>
    </citation>
    <scope>NUCLEOTIDE SEQUENCE</scope>
    <source>
        <strain evidence="9">NBRC 102759</strain>
    </source>
</reference>
<dbReference type="EMBL" id="BQMJ01000013">
    <property type="protein sequence ID" value="GJQ10111.1"/>
    <property type="molecule type" value="Genomic_DNA"/>
</dbReference>
<dbReference type="AlphaFoldDB" id="A0A9C7PY57"/>
<comment type="caution">
    <text evidence="9">The sequence shown here is derived from an EMBL/GenBank/DDBJ whole genome shotgun (WGS) entry which is preliminary data.</text>
</comment>
<keyword evidence="5 7" id="KW-0804">Transcription</keyword>